<evidence type="ECO:0000313" key="24">
    <source>
        <dbReference type="Proteomes" id="UP000630445"/>
    </source>
</evidence>
<keyword evidence="9" id="KW-0479">Metal-binding</keyword>
<dbReference type="CDD" id="cd01085">
    <property type="entry name" value="APP"/>
    <property type="match status" value="1"/>
</dbReference>
<evidence type="ECO:0000313" key="22">
    <source>
        <dbReference type="EMBL" id="KAF7118689.1"/>
    </source>
</evidence>
<dbReference type="InterPro" id="IPR000994">
    <property type="entry name" value="Pept_M24"/>
</dbReference>
<dbReference type="InterPro" id="IPR001131">
    <property type="entry name" value="Peptidase_M24B_aminopep-P_CS"/>
</dbReference>
<evidence type="ECO:0000313" key="25">
    <source>
        <dbReference type="Proteomes" id="UP000662466"/>
    </source>
</evidence>
<keyword evidence="10" id="KW-0378">Hydrolase</keyword>
<dbReference type="GO" id="GO:0046872">
    <property type="term" value="F:metal ion binding"/>
    <property type="evidence" value="ECO:0007669"/>
    <property type="project" value="UniProtKB-KW"/>
</dbReference>
<dbReference type="PROSITE" id="PS00491">
    <property type="entry name" value="PROLINE_PEPTIDASE"/>
    <property type="match status" value="1"/>
</dbReference>
<accession>A0A8H6UN59</accession>
<feature type="domain" description="Creatinase N-terminal" evidence="18">
    <location>
        <begin position="49"/>
        <end position="183"/>
    </location>
</feature>
<dbReference type="Pfam" id="PF20652">
    <property type="entry name" value="Sec8_C"/>
    <property type="match status" value="1"/>
</dbReference>
<dbReference type="SUPFAM" id="SSF55920">
    <property type="entry name" value="Creatinase/aminopeptidase"/>
    <property type="match status" value="1"/>
</dbReference>
<feature type="compositionally biased region" description="Basic and acidic residues" evidence="16">
    <location>
        <begin position="697"/>
        <end position="708"/>
    </location>
</feature>
<dbReference type="SUPFAM" id="SSF53092">
    <property type="entry name" value="Creatinase/prolidase N-terminal domain"/>
    <property type="match status" value="1"/>
</dbReference>
<evidence type="ECO:0000256" key="7">
    <source>
        <dbReference type="ARBA" id="ARBA00022438"/>
    </source>
</evidence>
<dbReference type="Pfam" id="PF01321">
    <property type="entry name" value="Creatinase_N"/>
    <property type="match status" value="1"/>
</dbReference>
<feature type="region of interest" description="Disordered" evidence="16">
    <location>
        <begin position="652"/>
        <end position="763"/>
    </location>
</feature>
<comment type="caution">
    <text evidence="23">The sequence shown here is derived from an EMBL/GenBank/DDBJ whole genome shotgun (WGS) entry which is preliminary data.</text>
</comment>
<gene>
    <name evidence="22" type="ORF">CNMCM5793_008228</name>
    <name evidence="23" type="ORF">CNMCM6106_008322</name>
</gene>
<dbReference type="Proteomes" id="UP000630445">
    <property type="component" value="Unassembled WGS sequence"/>
</dbReference>
<dbReference type="EMBL" id="JACBAD010002062">
    <property type="protein sequence ID" value="KAF7118689.1"/>
    <property type="molecule type" value="Genomic_DNA"/>
</dbReference>
<evidence type="ECO:0000256" key="1">
    <source>
        <dbReference type="ARBA" id="ARBA00001424"/>
    </source>
</evidence>
<dbReference type="PANTHER" id="PTHR43763:SF6">
    <property type="entry name" value="XAA-PRO AMINOPEPTIDASE 1"/>
    <property type="match status" value="1"/>
</dbReference>
<evidence type="ECO:0000256" key="14">
    <source>
        <dbReference type="ARBA" id="ARBA00032413"/>
    </source>
</evidence>
<evidence type="ECO:0000256" key="9">
    <source>
        <dbReference type="ARBA" id="ARBA00022723"/>
    </source>
</evidence>
<feature type="coiled-coil region" evidence="15">
    <location>
        <begin position="838"/>
        <end position="865"/>
    </location>
</feature>
<dbReference type="FunFam" id="3.40.350.10:FF:000003">
    <property type="entry name" value="Xaa-pro aminopeptidase P"/>
    <property type="match status" value="1"/>
</dbReference>
<evidence type="ECO:0000256" key="3">
    <source>
        <dbReference type="ARBA" id="ARBA00002443"/>
    </source>
</evidence>
<reference evidence="23" key="1">
    <citation type="submission" date="2020-06" db="EMBL/GenBank/DDBJ databases">
        <title>Draft genome sequences of strains closely related to Aspergillus parafelis and Aspergillus hiratsukae.</title>
        <authorList>
            <person name="Dos Santos R.A.C."/>
            <person name="Rivero-Menendez O."/>
            <person name="Steenwyk J.L."/>
            <person name="Mead M.E."/>
            <person name="Goldman G.H."/>
            <person name="Alastruey-Izquierdo A."/>
            <person name="Rokas A."/>
        </authorList>
    </citation>
    <scope>NUCLEOTIDE SEQUENCE</scope>
    <source>
        <strain evidence="22">CNM-CM5793</strain>
        <strain evidence="23">CNM-CM6106</strain>
    </source>
</reference>
<keyword evidence="11" id="KW-0482">Metalloprotease</keyword>
<feature type="domain" description="Exocyst complex component Sec8 middle helical bundle" evidence="21">
    <location>
        <begin position="1021"/>
        <end position="1266"/>
    </location>
</feature>
<dbReference type="InterPro" id="IPR050422">
    <property type="entry name" value="X-Pro_aminopeptidase_P"/>
</dbReference>
<dbReference type="GO" id="GO:0070006">
    <property type="term" value="F:metalloaminopeptidase activity"/>
    <property type="evidence" value="ECO:0007669"/>
    <property type="project" value="InterPro"/>
</dbReference>
<dbReference type="Pfam" id="PF16188">
    <property type="entry name" value="Peptidase_M24_C"/>
    <property type="match status" value="1"/>
</dbReference>
<comment type="catalytic activity">
    <reaction evidence="1">
        <text>Release of any N-terminal amino acid, including proline, that is linked to proline, even from a dipeptide or tripeptide.</text>
        <dbReference type="EC" id="3.4.11.9"/>
    </reaction>
</comment>
<dbReference type="Pfam" id="PF16189">
    <property type="entry name" value="Creatinase_N_2"/>
    <property type="match status" value="1"/>
</dbReference>
<evidence type="ECO:0000256" key="8">
    <source>
        <dbReference type="ARBA" id="ARBA00022670"/>
    </source>
</evidence>
<evidence type="ECO:0000256" key="4">
    <source>
        <dbReference type="ARBA" id="ARBA00008766"/>
    </source>
</evidence>
<dbReference type="InterPro" id="IPR007191">
    <property type="entry name" value="Sec8_exocyst_N"/>
</dbReference>
<comment type="similarity">
    <text evidence="4">Belongs to the peptidase M24B family.</text>
</comment>
<evidence type="ECO:0000259" key="21">
    <source>
        <dbReference type="Pfam" id="PF20652"/>
    </source>
</evidence>
<evidence type="ECO:0000256" key="16">
    <source>
        <dbReference type="SAM" id="MobiDB-lite"/>
    </source>
</evidence>
<evidence type="ECO:0000256" key="11">
    <source>
        <dbReference type="ARBA" id="ARBA00023049"/>
    </source>
</evidence>
<name>A0A8H6UN59_9EURO</name>
<dbReference type="InterPro" id="IPR000587">
    <property type="entry name" value="Creatinase_N"/>
</dbReference>
<evidence type="ECO:0000256" key="5">
    <source>
        <dbReference type="ARBA" id="ARBA00012574"/>
    </source>
</evidence>
<evidence type="ECO:0000256" key="10">
    <source>
        <dbReference type="ARBA" id="ARBA00022801"/>
    </source>
</evidence>
<evidence type="ECO:0000259" key="20">
    <source>
        <dbReference type="Pfam" id="PF16188"/>
    </source>
</evidence>
<dbReference type="Gene3D" id="3.40.350.10">
    <property type="entry name" value="Creatinase/prolidase N-terminal domain"/>
    <property type="match status" value="2"/>
</dbReference>
<proteinExistence type="inferred from homology"/>
<dbReference type="Pfam" id="PF04048">
    <property type="entry name" value="Sec8_N"/>
    <property type="match status" value="1"/>
</dbReference>
<feature type="domain" description="Peptidase M24" evidence="17">
    <location>
        <begin position="361"/>
        <end position="577"/>
    </location>
</feature>
<evidence type="ECO:0000256" key="13">
    <source>
        <dbReference type="ARBA" id="ARBA00030849"/>
    </source>
</evidence>
<evidence type="ECO:0000256" key="15">
    <source>
        <dbReference type="SAM" id="Coils"/>
    </source>
</evidence>
<dbReference type="GO" id="GO:0006904">
    <property type="term" value="P:vesicle docking involved in exocytosis"/>
    <property type="evidence" value="ECO:0007669"/>
    <property type="project" value="InterPro"/>
</dbReference>
<keyword evidence="8" id="KW-0645">Protease</keyword>
<feature type="domain" description="Peptidase M24 C-terminal" evidence="20">
    <location>
        <begin position="590"/>
        <end position="629"/>
    </location>
</feature>
<dbReference type="InterPro" id="IPR048630">
    <property type="entry name" value="Sec8_M"/>
</dbReference>
<comment type="cofactor">
    <cofactor evidence="2">
        <name>Mn(2+)</name>
        <dbReference type="ChEBI" id="CHEBI:29035"/>
    </cofactor>
</comment>
<dbReference type="InterPro" id="IPR029149">
    <property type="entry name" value="Creatin/AminoP/Spt16_N"/>
</dbReference>
<dbReference type="FunFam" id="3.90.230.10:FF:000007">
    <property type="entry name" value="Xaa-Pro aminopeptidase P"/>
    <property type="match status" value="1"/>
</dbReference>
<dbReference type="InterPro" id="IPR032416">
    <property type="entry name" value="Peptidase_M24_C"/>
</dbReference>
<evidence type="ECO:0000259" key="19">
    <source>
        <dbReference type="Pfam" id="PF04048"/>
    </source>
</evidence>
<sequence>MLGFRSSIRFCKSSALGSIRQLPVFRPKLFSTAVARYAAEMETVNTTERLARLRQLMQEHKVDVYIVPSEDSHQSEYIAPCDGRREFISGFSGSAGTAIVSMTKAALSTDGRYFNQASKQLDSNWVLLKRGVEGVPTWQEWTTEQAEGGKAVGVDPSLITASGARSLAETLKKNGSSLVGVSQNLVDLVWGKDRPAPPREKVRVHPDKFAGKTFQEKIADLRKELENKKTAGFVISMLDEIAWLFNLRGSDIPYNPVFFAYAIITPTKAELYIDSDKLTPEVVAHLGQDVAIKPYDSIFADAKALSDARKQEAGEAAAKFLLSNKASWALSLSLGGEDHVEETRSPIADAKAIKNEAELAGMRACHIRDGAALIEYFAWLEHELVNKKTVLDEVDAADKLEQIRSKHDLFAGLSFDTISSTGPNGAVIHYKPEKGTCSIIDPGAIYLCDSGAQYLDGTTDVTRTFHFGQPTELEKKAFTLVLKGLIAIDSAVFPKGTTGFALDVLARQYLWKEGLDYLHGTGHGVGSYLNVHEGPIGVGTRVQYTEVPLAPGNVISDEPGFYEDGKFGIRIENVIMAREVQTTHKWGDKPWLGFEHVTMAPIGRNLVEPSLLSDLELKWVNDYHAEVSSGMNDRNGYSEGYGYSESNRYDRSDGGYGGSSNNNLAVNGYSGGRDRRPGGYGGFYNESSQEPSPSTSPERRRERLEGDRQNSSSRSRTRDTDSERRLQSSRDGRTREETRLVAGSSRERSGPEGGKPVSSGGGSQAIEDILQAIRRDWGFVASDDCVPVQVALQLMDTSTLGKADREPDFVDMNQQIQKTLKSVVNEHHQGFNSSIGTYHKIQSNIQSSQNRVRNLKHALEDAKAGLLYTKPELKGLATSSQKYDDLIQLFSQIQEIQSLPEKLESRISDKRFLGAVEVLHDAFRLLRRSELENIGALADIRAYFANQEISLTDILIEELHDHLYLKSPYCSGRWKPPAPEGEVGPANASSWTGVATWEKPVYAFLGKLDASTPLVEDASRNPEADTFYYIRLLIEALNKMGHLDIAVDRIEQRLPVELFAVVDKTNAEVDARHPNLARGLSSQDSKTGLPREAIEKRGHVLTEFLWTLYAKFEAIAEGHRVLHDAIAGIVEREGIPKNSSLTGGFKELWKLYQSEIRSLLHDYLATDGESSFRLREEEADAKRHHRDKNKKLFKLSETEQTTEIQAEQDELDEILKTSVPGLVSKTRQKYTTTDSSRDGQGNSGTGHKILIEPSVFNMSLLLPPSLSFIQRLKDIVPVDADIALSTLTSFLDDFLVNVFLPQLDETVTDLCTLSFIAPDAFTEDPQWSKSSPRPVFKARNSQIHVNHLGIVTYYDKCCGWYKAIVTKVSPRNPGQVRLKAAAEFAESGDIHDTVRELWEGPEDTKKELIDKEIDLLLKRTDEMSLEPYDIISDPKTVVALSLLYNSMQWLASHLTKLRRITASESRQPQPETRAPPRRWTLIGAMKSRRDSISQPVYLPLNHETANAFDKTVQSLRNLASTALFALHIDIRCGVIHMLTRTMAGPNPPSNRDSEPTTPSPSSNMNWWHILVNQPTAASPTILELNNDLIAFDTNILTYLGSAEHSFITSGLARFIDQAFVSSARHIGAMNENGALRLQLDVLVLQQNLKNIIVDPTPEIAQDPTTQEPEYPDKVVALPRSAKFLDWFLDGAEKALEYAKDEKEQFATQGDKALAAGNGEPFTYDELKVLIDLCFSEILRGPRGVDNREDFMAAKKASADALLKLNEIMWDSK</sequence>
<keyword evidence="15" id="KW-0175">Coiled coil</keyword>
<dbReference type="Pfam" id="PF00557">
    <property type="entry name" value="Peptidase_M24"/>
    <property type="match status" value="1"/>
</dbReference>
<dbReference type="EMBL" id="JACBAF010002254">
    <property type="protein sequence ID" value="KAF7160993.1"/>
    <property type="molecule type" value="Genomic_DNA"/>
</dbReference>
<dbReference type="Gene3D" id="3.90.230.10">
    <property type="entry name" value="Creatinase/methionine aminopeptidase superfamily"/>
    <property type="match status" value="1"/>
</dbReference>
<dbReference type="EC" id="3.4.11.9" evidence="5"/>
<feature type="domain" description="Exocyst complex component Sec8 N-terminal" evidence="19">
    <location>
        <begin position="766"/>
        <end position="905"/>
    </location>
</feature>
<dbReference type="GO" id="GO:0000145">
    <property type="term" value="C:exocyst"/>
    <property type="evidence" value="ECO:0007669"/>
    <property type="project" value="InterPro"/>
</dbReference>
<dbReference type="InterPro" id="IPR033740">
    <property type="entry name" value="Pept_M24B"/>
</dbReference>
<keyword evidence="7" id="KW-0031">Aminopeptidase</keyword>
<evidence type="ECO:0000259" key="18">
    <source>
        <dbReference type="Pfam" id="PF01321"/>
    </source>
</evidence>
<dbReference type="InterPro" id="IPR036005">
    <property type="entry name" value="Creatinase/aminopeptidase-like"/>
</dbReference>
<evidence type="ECO:0000259" key="17">
    <source>
        <dbReference type="Pfam" id="PF00557"/>
    </source>
</evidence>
<dbReference type="FunFam" id="3.40.350.10:FF:000010">
    <property type="entry name" value="Probable Xaa-Pro aminopeptidase P"/>
    <property type="match status" value="1"/>
</dbReference>
<protein>
    <recommendedName>
        <fullName evidence="6">Probable Xaa-Pro aminopeptidase P</fullName>
        <ecNumber evidence="5">3.4.11.9</ecNumber>
    </recommendedName>
    <alternativeName>
        <fullName evidence="13">Aminoacylproline aminopeptidase</fullName>
    </alternativeName>
    <alternativeName>
        <fullName evidence="14">Prolidase</fullName>
    </alternativeName>
</protein>
<dbReference type="GO" id="GO:0006508">
    <property type="term" value="P:proteolysis"/>
    <property type="evidence" value="ECO:0007669"/>
    <property type="project" value="UniProtKB-KW"/>
</dbReference>
<feature type="compositionally biased region" description="Basic and acidic residues" evidence="16">
    <location>
        <begin position="716"/>
        <end position="750"/>
    </location>
</feature>
<organism evidence="23 25">
    <name type="scientific">Aspergillus hiratsukae</name>
    <dbReference type="NCBI Taxonomy" id="1194566"/>
    <lineage>
        <taxon>Eukaryota</taxon>
        <taxon>Fungi</taxon>
        <taxon>Dikarya</taxon>
        <taxon>Ascomycota</taxon>
        <taxon>Pezizomycotina</taxon>
        <taxon>Eurotiomycetes</taxon>
        <taxon>Eurotiomycetidae</taxon>
        <taxon>Eurotiales</taxon>
        <taxon>Aspergillaceae</taxon>
        <taxon>Aspergillus</taxon>
        <taxon>Aspergillus subgen. Fumigati</taxon>
    </lineage>
</organism>
<comment type="function">
    <text evidence="3">Catalyzes the removal of a penultimate prolyl residue from the N-termini of peptides.</text>
</comment>
<feature type="compositionally biased region" description="Low complexity" evidence="16">
    <location>
        <begin position="683"/>
        <end position="696"/>
    </location>
</feature>
<evidence type="ECO:0000256" key="12">
    <source>
        <dbReference type="ARBA" id="ARBA00023211"/>
    </source>
</evidence>
<evidence type="ECO:0000256" key="6">
    <source>
        <dbReference type="ARBA" id="ARBA00020658"/>
    </source>
</evidence>
<dbReference type="Proteomes" id="UP000662466">
    <property type="component" value="Unassembled WGS sequence"/>
</dbReference>
<dbReference type="OrthoDB" id="272977at2759"/>
<dbReference type="PANTHER" id="PTHR43763">
    <property type="entry name" value="XAA-PRO AMINOPEPTIDASE 1"/>
    <property type="match status" value="1"/>
</dbReference>
<keyword evidence="24" id="KW-1185">Reference proteome</keyword>
<evidence type="ECO:0000256" key="2">
    <source>
        <dbReference type="ARBA" id="ARBA00001936"/>
    </source>
</evidence>
<keyword evidence="12" id="KW-0464">Manganese</keyword>
<evidence type="ECO:0000313" key="23">
    <source>
        <dbReference type="EMBL" id="KAF7160993.1"/>
    </source>
</evidence>